<dbReference type="Proteomes" id="UP000284605">
    <property type="component" value="Unassembled WGS sequence"/>
</dbReference>
<feature type="chain" id="PRO_5019374760" description="Peptidase C14 caspase domain-containing protein" evidence="3">
    <location>
        <begin position="32"/>
        <end position="1067"/>
    </location>
</feature>
<reference evidence="5 6" key="1">
    <citation type="submission" date="2018-09" db="EMBL/GenBank/DDBJ databases">
        <authorList>
            <person name="Zhu H."/>
        </authorList>
    </citation>
    <scope>NUCLEOTIDE SEQUENCE [LARGE SCALE GENOMIC DNA]</scope>
    <source>
        <strain evidence="5 6">K1W22B-8</strain>
    </source>
</reference>
<feature type="repeat" description="WD" evidence="1">
    <location>
        <begin position="69"/>
        <end position="91"/>
    </location>
</feature>
<sequence>MTPTPYRRLTLAAAAIIAAAVAVSTPVLVQAQSSPRPSSSFTVVPQPEVETGMHGAAINAMAVVKGGQLATVSDDKTVRLWSLDSGRLNATLRVPVASGPEGALHAIAVSPSGGFIAVAGNTGFSTDGTASIYFFSVDKQAWAGRIALSEPPADTINDLAFSPDTDPKKLRLAVAVNDAKGLRIVDMAGQRATLADADYKDAITRVVFAPDGRLAAASLDGTVRLYSPDLKRVGIYSAPSDVKPFDVAFSPDGSKLAVSFLNGDKIAILDGRSLKLERFLEGDGARTGHLSTVVWSADGKAVLAAGTYGATNSAKMVRRWPLAGGTPTDVPVSLDTVLALTPLPDGGIAFGAADPAWGTLDAAGTPGLKLDRATADFRDQVDGSFVVAPDGATVRFGLSRGGNRPVVFDLISGEFKSADGLPRPPAPAGLDRLADWRNSAAPKLDGKPIPMKPNELARSAVFTASGKRLALGTDFGLRLFEGGKLLWKADLASPVWAVSVAEQAGWVVAGLGDGTIRWFDLETGRQALSFFPHADGKRWVSTTVEGFFDHSTGGEKLFGYVVNVVADGKPKGAEWVSVDQVYSVFYRRDLVVAKLRRSGESEIASTAAKIGGVVAVMDRGLPPSIAITEICEVKAGAAEKCRPAPGDRGRSGDALIITTEQVRLKFKAADQGGGIGRVVVRLNGAVVEGGAGSTATVGGEQSGERVVSLGQGPNELRLSAFNGVGEIEVDQSKQPVVTLTYEREAPPPTGPVAGGETTPPPTGGTLGGGLGGGLGGTTTTPPTTDPTPPTGTGPAPGTGTSAASAADPAVAGGRVFVVSIGVNRFRSPEIPPLTNAVADAEGMAAALGGSASQVTLLTDERATKAEVLKALDALAAQAGPDDTAVIFLAGHGVPIDGRYYFLPYDISVKSREAIQAEGVSQDEIIGMLSKLRAWRAAVVLDTCFAGLLAVEDSVIRDTANDTTGRQLVRASGRFILAGAASREEALDGINGHGVFTGALMNGLGGEADTQARGNRDGIVDIFEIGEYAKVKVPDLARQVGNGHRQSPRWFFTGSDLFPLTRLAGSGG</sequence>
<evidence type="ECO:0000256" key="3">
    <source>
        <dbReference type="SAM" id="SignalP"/>
    </source>
</evidence>
<dbReference type="AlphaFoldDB" id="A0A418WAU5"/>
<feature type="domain" description="Peptidase C14 caspase" evidence="4">
    <location>
        <begin position="818"/>
        <end position="1007"/>
    </location>
</feature>
<dbReference type="PANTHER" id="PTHR19879:SF9">
    <property type="entry name" value="TRANSCRIPTION INITIATION FACTOR TFIID SUBUNIT 5"/>
    <property type="match status" value="1"/>
</dbReference>
<dbReference type="SMART" id="SM00320">
    <property type="entry name" value="WD40"/>
    <property type="match status" value="5"/>
</dbReference>
<dbReference type="InterPro" id="IPR015943">
    <property type="entry name" value="WD40/YVTN_repeat-like_dom_sf"/>
</dbReference>
<dbReference type="GO" id="GO:0004197">
    <property type="term" value="F:cysteine-type endopeptidase activity"/>
    <property type="evidence" value="ECO:0007669"/>
    <property type="project" value="InterPro"/>
</dbReference>
<evidence type="ECO:0000259" key="4">
    <source>
        <dbReference type="Pfam" id="PF00656"/>
    </source>
</evidence>
<dbReference type="SUPFAM" id="SSF50978">
    <property type="entry name" value="WD40 repeat-like"/>
    <property type="match status" value="1"/>
</dbReference>
<evidence type="ECO:0000256" key="2">
    <source>
        <dbReference type="SAM" id="MobiDB-lite"/>
    </source>
</evidence>
<evidence type="ECO:0000313" key="5">
    <source>
        <dbReference type="EMBL" id="RJF87078.1"/>
    </source>
</evidence>
<evidence type="ECO:0000313" key="6">
    <source>
        <dbReference type="Proteomes" id="UP000284605"/>
    </source>
</evidence>
<keyword evidence="1" id="KW-0853">WD repeat</keyword>
<organism evidence="5 6">
    <name type="scientific">Oleomonas cavernae</name>
    <dbReference type="NCBI Taxonomy" id="2320859"/>
    <lineage>
        <taxon>Bacteria</taxon>
        <taxon>Pseudomonadati</taxon>
        <taxon>Pseudomonadota</taxon>
        <taxon>Alphaproteobacteria</taxon>
        <taxon>Acetobacterales</taxon>
        <taxon>Acetobacteraceae</taxon>
        <taxon>Oleomonas</taxon>
    </lineage>
</organism>
<dbReference type="PANTHER" id="PTHR19879">
    <property type="entry name" value="TRANSCRIPTION INITIATION FACTOR TFIID"/>
    <property type="match status" value="1"/>
</dbReference>
<dbReference type="SUPFAM" id="SSF52129">
    <property type="entry name" value="Caspase-like"/>
    <property type="match status" value="1"/>
</dbReference>
<dbReference type="SUPFAM" id="SSF82171">
    <property type="entry name" value="DPP6 N-terminal domain-like"/>
    <property type="match status" value="1"/>
</dbReference>
<dbReference type="InterPro" id="IPR001680">
    <property type="entry name" value="WD40_rpt"/>
</dbReference>
<feature type="signal peptide" evidence="3">
    <location>
        <begin position="1"/>
        <end position="31"/>
    </location>
</feature>
<name>A0A418WAU5_9PROT</name>
<dbReference type="OrthoDB" id="235631at2"/>
<keyword evidence="3" id="KW-0732">Signal</keyword>
<protein>
    <recommendedName>
        <fullName evidence="4">Peptidase C14 caspase domain-containing protein</fullName>
    </recommendedName>
</protein>
<dbReference type="InterPro" id="IPR036322">
    <property type="entry name" value="WD40_repeat_dom_sf"/>
</dbReference>
<dbReference type="EMBL" id="QYUK01000011">
    <property type="protein sequence ID" value="RJF87078.1"/>
    <property type="molecule type" value="Genomic_DNA"/>
</dbReference>
<proteinExistence type="predicted"/>
<dbReference type="Gene3D" id="2.130.10.10">
    <property type="entry name" value="YVTN repeat-like/Quinoprotein amine dehydrogenase"/>
    <property type="match status" value="4"/>
</dbReference>
<dbReference type="GO" id="GO:0006508">
    <property type="term" value="P:proteolysis"/>
    <property type="evidence" value="ECO:0007669"/>
    <property type="project" value="InterPro"/>
</dbReference>
<dbReference type="InterPro" id="IPR029030">
    <property type="entry name" value="Caspase-like_dom_sf"/>
</dbReference>
<dbReference type="RefSeq" id="WP_119777722.1">
    <property type="nucleotide sequence ID" value="NZ_QYUK01000011.1"/>
</dbReference>
<feature type="compositionally biased region" description="Low complexity" evidence="2">
    <location>
        <begin position="792"/>
        <end position="806"/>
    </location>
</feature>
<dbReference type="PROSITE" id="PS50082">
    <property type="entry name" value="WD_REPEATS_2"/>
    <property type="match status" value="1"/>
</dbReference>
<feature type="compositionally biased region" description="Gly residues" evidence="2">
    <location>
        <begin position="764"/>
        <end position="776"/>
    </location>
</feature>
<comment type="caution">
    <text evidence="5">The sequence shown here is derived from an EMBL/GenBank/DDBJ whole genome shotgun (WGS) entry which is preliminary data.</text>
</comment>
<dbReference type="Gene3D" id="3.40.50.1460">
    <property type="match status" value="1"/>
</dbReference>
<dbReference type="Pfam" id="PF00656">
    <property type="entry name" value="Peptidase_C14"/>
    <property type="match status" value="1"/>
</dbReference>
<dbReference type="InterPro" id="IPR011600">
    <property type="entry name" value="Pept_C14_caspase"/>
</dbReference>
<evidence type="ECO:0000256" key="1">
    <source>
        <dbReference type="PROSITE-ProRule" id="PRU00221"/>
    </source>
</evidence>
<accession>A0A418WAU5</accession>
<dbReference type="Pfam" id="PF00400">
    <property type="entry name" value="WD40"/>
    <property type="match status" value="2"/>
</dbReference>
<feature type="region of interest" description="Disordered" evidence="2">
    <location>
        <begin position="742"/>
        <end position="806"/>
    </location>
</feature>
<keyword evidence="6" id="KW-1185">Reference proteome</keyword>
<gene>
    <name evidence="5" type="ORF">D3874_08615</name>
</gene>